<dbReference type="InterPro" id="IPR006734">
    <property type="entry name" value="PLATZ"/>
</dbReference>
<evidence type="ECO:0000256" key="1">
    <source>
        <dbReference type="PROSITE-ProRule" id="PRU00024"/>
    </source>
</evidence>
<dbReference type="Pfam" id="PF04640">
    <property type="entry name" value="PLATZ"/>
    <property type="match status" value="1"/>
</dbReference>
<dbReference type="Proteomes" id="UP001237642">
    <property type="component" value="Unassembled WGS sequence"/>
</dbReference>
<reference evidence="3" key="1">
    <citation type="submission" date="2023-02" db="EMBL/GenBank/DDBJ databases">
        <title>Genome of toxic invasive species Heracleum sosnowskyi carries increased number of genes despite the absence of recent whole-genome duplications.</title>
        <authorList>
            <person name="Schelkunov M."/>
            <person name="Shtratnikova V."/>
            <person name="Makarenko M."/>
            <person name="Klepikova A."/>
            <person name="Omelchenko D."/>
            <person name="Novikova G."/>
            <person name="Obukhova E."/>
            <person name="Bogdanov V."/>
            <person name="Penin A."/>
            <person name="Logacheva M."/>
        </authorList>
    </citation>
    <scope>NUCLEOTIDE SEQUENCE</scope>
    <source>
        <strain evidence="3">Hsosn_3</strain>
        <tissue evidence="3">Leaf</tissue>
    </source>
</reference>
<keyword evidence="1" id="KW-0479">Metal-binding</keyword>
<name>A0AAD8MIK5_9APIA</name>
<dbReference type="InterPro" id="IPR000315">
    <property type="entry name" value="Znf_B-box"/>
</dbReference>
<comment type="caution">
    <text evidence="3">The sequence shown here is derived from an EMBL/GenBank/DDBJ whole genome shotgun (WGS) entry which is preliminary data.</text>
</comment>
<keyword evidence="1" id="KW-0863">Zinc-finger</keyword>
<dbReference type="PROSITE" id="PS50119">
    <property type="entry name" value="ZF_BBOX"/>
    <property type="match status" value="1"/>
</dbReference>
<dbReference type="PANTHER" id="PTHR31065">
    <property type="entry name" value="PLATZ TRANSCRIPTION FACTOR FAMILY PROTEIN"/>
    <property type="match status" value="1"/>
</dbReference>
<keyword evidence="4" id="KW-1185">Reference proteome</keyword>
<accession>A0AAD8MIK5</accession>
<proteinExistence type="predicted"/>
<gene>
    <name evidence="3" type="ORF">POM88_030879</name>
</gene>
<evidence type="ECO:0000313" key="4">
    <source>
        <dbReference type="Proteomes" id="UP001237642"/>
    </source>
</evidence>
<dbReference type="EMBL" id="JAUIZM010000007">
    <property type="protein sequence ID" value="KAK1374686.1"/>
    <property type="molecule type" value="Genomic_DNA"/>
</dbReference>
<protein>
    <submittedName>
        <fullName evidence="3">Zinc ion binding protein</fullName>
    </submittedName>
</protein>
<dbReference type="GO" id="GO:0008270">
    <property type="term" value="F:zinc ion binding"/>
    <property type="evidence" value="ECO:0007669"/>
    <property type="project" value="UniProtKB-KW"/>
</dbReference>
<reference evidence="3" key="2">
    <citation type="submission" date="2023-05" db="EMBL/GenBank/DDBJ databases">
        <authorList>
            <person name="Schelkunov M.I."/>
        </authorList>
    </citation>
    <scope>NUCLEOTIDE SEQUENCE</scope>
    <source>
        <strain evidence="3">Hsosn_3</strain>
        <tissue evidence="3">Leaf</tissue>
    </source>
</reference>
<sequence length="213" mass="24520">MREAAGVKRLQAPQHASVNILLKLSVKVPAWVEVLCTELFFNPCNNHENFRKNKEDGFCIDCVESFCCNCLSSHAHHKHLKIRRYVYCEVINRQDLSKFFDCSGIQTYHTNKDRVIFLKQRSQQPSPQCQQTNLRFLHNCIICNRSLQTSLYCSLACKVFAMSRGEHTEEAAQHLIDEKDEDSCDYGGDVIETLPSPKRQKLRKGVALRAPLF</sequence>
<dbReference type="PANTHER" id="PTHR31065:SF53">
    <property type="entry name" value="B BOX-TYPE DOMAIN-CONTAINING PROTEIN"/>
    <property type="match status" value="1"/>
</dbReference>
<feature type="domain" description="B box-type" evidence="2">
    <location>
        <begin position="44"/>
        <end position="82"/>
    </location>
</feature>
<evidence type="ECO:0000259" key="2">
    <source>
        <dbReference type="PROSITE" id="PS50119"/>
    </source>
</evidence>
<organism evidence="3 4">
    <name type="scientific">Heracleum sosnowskyi</name>
    <dbReference type="NCBI Taxonomy" id="360622"/>
    <lineage>
        <taxon>Eukaryota</taxon>
        <taxon>Viridiplantae</taxon>
        <taxon>Streptophyta</taxon>
        <taxon>Embryophyta</taxon>
        <taxon>Tracheophyta</taxon>
        <taxon>Spermatophyta</taxon>
        <taxon>Magnoliopsida</taxon>
        <taxon>eudicotyledons</taxon>
        <taxon>Gunneridae</taxon>
        <taxon>Pentapetalae</taxon>
        <taxon>asterids</taxon>
        <taxon>campanulids</taxon>
        <taxon>Apiales</taxon>
        <taxon>Apiaceae</taxon>
        <taxon>Apioideae</taxon>
        <taxon>apioid superclade</taxon>
        <taxon>Tordylieae</taxon>
        <taxon>Tordyliinae</taxon>
        <taxon>Heracleum</taxon>
    </lineage>
</organism>
<keyword evidence="1" id="KW-0862">Zinc</keyword>
<evidence type="ECO:0000313" key="3">
    <source>
        <dbReference type="EMBL" id="KAK1374686.1"/>
    </source>
</evidence>
<dbReference type="AlphaFoldDB" id="A0AAD8MIK5"/>